<organism evidence="1 2">
    <name type="scientific">Pyropia yezoensis</name>
    <name type="common">Susabi-nori</name>
    <name type="synonym">Porphyra yezoensis</name>
    <dbReference type="NCBI Taxonomy" id="2788"/>
    <lineage>
        <taxon>Eukaryota</taxon>
        <taxon>Rhodophyta</taxon>
        <taxon>Bangiophyceae</taxon>
        <taxon>Bangiales</taxon>
        <taxon>Bangiaceae</taxon>
        <taxon>Pyropia</taxon>
    </lineage>
</organism>
<protein>
    <submittedName>
        <fullName evidence="1">Uncharacterized protein</fullName>
    </submittedName>
</protein>
<sequence length="483" mass="47441">MTAPPAVPAPPLPAAPATRADIVRRLGEAGVPPPRAERYLVTLRRFLTAKTSKVVFEEELRSVLPPAGVAAHNGLIRELLRASQAPTPGVSDLPPLLLAKDKRPLPRQPDKAPKKLDRRGAKRRPPHPASGAPGRGVGLGVGAPPVAGGGGGVGPGGSGGVAAATAAAAAATAEAAAKAAIATANETVAVAAGQHTLGPVARAGATPLLKKNPNKPTARQLNAARLAVASAVTADGGSAAAGGGGGAKVAAAGHSGAEAHCPPGTAGANGVMHPAGVKAAAVGAFAGAAAARAAAAGKGRAGPPLAKRPRLETEKQRRAAATAAAAQAAAATAAQAHAAAAAAALPPPTTGGATSTWTADGGEGSSSSLPHPTYGGLDVDLFLRLRARVKAVVSGAPDKHLGVKDDAVALLAAAVEVRVKTLLEATARRRAAQAGDASNTGTESDVFRAALAPGHLRDASLRNRRLLGRNAGVDLERLVLAIR</sequence>
<accession>A0ACC3CHB4</accession>
<keyword evidence="2" id="KW-1185">Reference proteome</keyword>
<proteinExistence type="predicted"/>
<gene>
    <name evidence="1" type="ORF">I4F81_012041</name>
</gene>
<dbReference type="Proteomes" id="UP000798662">
    <property type="component" value="Chromosome 3"/>
</dbReference>
<dbReference type="EMBL" id="CM020620">
    <property type="protein sequence ID" value="KAK1869567.1"/>
    <property type="molecule type" value="Genomic_DNA"/>
</dbReference>
<reference evidence="1" key="1">
    <citation type="submission" date="2019-11" db="EMBL/GenBank/DDBJ databases">
        <title>Nori genome reveals adaptations in red seaweeds to the harsh intertidal environment.</title>
        <authorList>
            <person name="Wang D."/>
            <person name="Mao Y."/>
        </authorList>
    </citation>
    <scope>NUCLEOTIDE SEQUENCE</scope>
    <source>
        <tissue evidence="1">Gametophyte</tissue>
    </source>
</reference>
<name>A0ACC3CHB4_PYRYE</name>
<comment type="caution">
    <text evidence="1">The sequence shown here is derived from an EMBL/GenBank/DDBJ whole genome shotgun (WGS) entry which is preliminary data.</text>
</comment>
<evidence type="ECO:0000313" key="2">
    <source>
        <dbReference type="Proteomes" id="UP000798662"/>
    </source>
</evidence>
<evidence type="ECO:0000313" key="1">
    <source>
        <dbReference type="EMBL" id="KAK1869567.1"/>
    </source>
</evidence>